<feature type="compositionally biased region" description="Basic residues" evidence="1">
    <location>
        <begin position="117"/>
        <end position="127"/>
    </location>
</feature>
<dbReference type="Proteomes" id="UP001239462">
    <property type="component" value="Unassembled WGS sequence"/>
</dbReference>
<organism evidence="2 3">
    <name type="scientific">Roseiconus lacunae</name>
    <dbReference type="NCBI Taxonomy" id="2605694"/>
    <lineage>
        <taxon>Bacteria</taxon>
        <taxon>Pseudomonadati</taxon>
        <taxon>Planctomycetota</taxon>
        <taxon>Planctomycetia</taxon>
        <taxon>Pirellulales</taxon>
        <taxon>Pirellulaceae</taxon>
        <taxon>Roseiconus</taxon>
    </lineage>
</organism>
<dbReference type="EMBL" id="JASZZN010000007">
    <property type="protein sequence ID" value="MDM4015951.1"/>
    <property type="molecule type" value="Genomic_DNA"/>
</dbReference>
<sequence length="186" mass="20740">MINLTTKTVLRVDTAEVSRAVGAANARALNKAGGRIRKIARNSIPFRKRRTTTSKPNNPPNAHRRGKGIKTILYGYDRRSHSLVVGFAKLGGVSGDDVPKTLEAGGTARIKTQAPAPRRRRKRKGQRQRSTTERAAIRRYYQNKRATRKTKTVRIAKRPTMFPALQKEAPTLAGLWDGEVKPTTLF</sequence>
<comment type="caution">
    <text evidence="2">The sequence shown here is derived from an EMBL/GenBank/DDBJ whole genome shotgun (WGS) entry which is preliminary data.</text>
</comment>
<evidence type="ECO:0000313" key="3">
    <source>
        <dbReference type="Proteomes" id="UP001239462"/>
    </source>
</evidence>
<evidence type="ECO:0000313" key="2">
    <source>
        <dbReference type="EMBL" id="MDM4015951.1"/>
    </source>
</evidence>
<feature type="region of interest" description="Disordered" evidence="1">
    <location>
        <begin position="101"/>
        <end position="134"/>
    </location>
</feature>
<keyword evidence="3" id="KW-1185">Reference proteome</keyword>
<name>A0ABT7PHH8_9BACT</name>
<evidence type="ECO:0000256" key="1">
    <source>
        <dbReference type="SAM" id="MobiDB-lite"/>
    </source>
</evidence>
<accession>A0ABT7PHH8</accession>
<protein>
    <submittedName>
        <fullName evidence="2">Uncharacterized protein</fullName>
    </submittedName>
</protein>
<gene>
    <name evidence="2" type="ORF">QTN89_10950</name>
</gene>
<reference evidence="2 3" key="1">
    <citation type="submission" date="2023-06" db="EMBL/GenBank/DDBJ databases">
        <title>Roseiconus lacunae JC819 isolated from Gulf of Mannar region, Tamil Nadu.</title>
        <authorList>
            <person name="Pk S."/>
            <person name="Ch S."/>
            <person name="Ch V.R."/>
        </authorList>
    </citation>
    <scope>NUCLEOTIDE SEQUENCE [LARGE SCALE GENOMIC DNA]</scope>
    <source>
        <strain evidence="2 3">JC819</strain>
    </source>
</reference>
<proteinExistence type="predicted"/>
<dbReference type="RefSeq" id="WP_289163528.1">
    <property type="nucleotide sequence ID" value="NZ_JASZZN010000007.1"/>
</dbReference>
<feature type="region of interest" description="Disordered" evidence="1">
    <location>
        <begin position="46"/>
        <end position="66"/>
    </location>
</feature>